<feature type="region of interest" description="Disordered" evidence="1">
    <location>
        <begin position="23"/>
        <end position="47"/>
    </location>
</feature>
<protein>
    <submittedName>
        <fullName evidence="2">Uncharacterized protein</fullName>
    </submittedName>
</protein>
<evidence type="ECO:0000256" key="1">
    <source>
        <dbReference type="SAM" id="MobiDB-lite"/>
    </source>
</evidence>
<reference evidence="2 3" key="1">
    <citation type="submission" date="2019-04" db="EMBL/GenBank/DDBJ databases">
        <title>Genome of a novel bacterium Candidatus Jettenia ecosi reconstructed from metagenome of an anammox bioreactor.</title>
        <authorList>
            <person name="Mardanov A.V."/>
            <person name="Beletsky A.V."/>
            <person name="Ravin N.V."/>
            <person name="Botchkova E.A."/>
            <person name="Litti Y.V."/>
            <person name="Nozhevnikova A.N."/>
        </authorList>
    </citation>
    <scope>NUCLEOTIDE SEQUENCE [LARGE SCALE GENOMIC DNA]</scope>
    <source>
        <strain evidence="2">J2</strain>
    </source>
</reference>
<dbReference type="EMBL" id="SULG01000126">
    <property type="protein sequence ID" value="TLD40159.1"/>
    <property type="molecule type" value="Genomic_DNA"/>
</dbReference>
<gene>
    <name evidence="2" type="ORF">JETT_3584</name>
</gene>
<dbReference type="AlphaFoldDB" id="A0A533Q7N7"/>
<comment type="caution">
    <text evidence="2">The sequence shown here is derived from an EMBL/GenBank/DDBJ whole genome shotgun (WGS) entry which is preliminary data.</text>
</comment>
<sequence length="47" mass="4934">MYNSPYLDVWEIQTYCLPLNPPHGGGQGLSPAGGGEGGGSVLRNQVF</sequence>
<proteinExistence type="predicted"/>
<evidence type="ECO:0000313" key="3">
    <source>
        <dbReference type="Proteomes" id="UP000319783"/>
    </source>
</evidence>
<feature type="compositionally biased region" description="Gly residues" evidence="1">
    <location>
        <begin position="23"/>
        <end position="40"/>
    </location>
</feature>
<organism evidence="2 3">
    <name type="scientific">Candidatus Jettenia ecosi</name>
    <dbReference type="NCBI Taxonomy" id="2494326"/>
    <lineage>
        <taxon>Bacteria</taxon>
        <taxon>Pseudomonadati</taxon>
        <taxon>Planctomycetota</taxon>
        <taxon>Candidatus Brocadiia</taxon>
        <taxon>Candidatus Brocadiales</taxon>
        <taxon>Candidatus Brocadiaceae</taxon>
        <taxon>Candidatus Jettenia</taxon>
    </lineage>
</organism>
<name>A0A533Q7N7_9BACT</name>
<accession>A0A533Q7N7</accession>
<dbReference type="Proteomes" id="UP000319783">
    <property type="component" value="Unassembled WGS sequence"/>
</dbReference>
<evidence type="ECO:0000313" key="2">
    <source>
        <dbReference type="EMBL" id="TLD40159.1"/>
    </source>
</evidence>